<gene>
    <name evidence="2" type="ORF">BLS_003310</name>
    <name evidence="1" type="ORF">EG327_010211</name>
    <name evidence="3" type="ORF">EG328_003801</name>
</gene>
<evidence type="ECO:0000313" key="5">
    <source>
        <dbReference type="Proteomes" id="UP000447873"/>
    </source>
</evidence>
<keyword evidence="6" id="KW-1185">Reference proteome</keyword>
<evidence type="ECO:0000313" key="4">
    <source>
        <dbReference type="Proteomes" id="UP000433883"/>
    </source>
</evidence>
<comment type="caution">
    <text evidence="2">The sequence shown here is derived from an EMBL/GenBank/DDBJ whole genome shotgun (WGS) entry which is preliminary data.</text>
</comment>
<evidence type="ECO:0000313" key="6">
    <source>
        <dbReference type="Proteomes" id="UP000490939"/>
    </source>
</evidence>
<dbReference type="Proteomes" id="UP000433883">
    <property type="component" value="Unassembled WGS sequence"/>
</dbReference>
<evidence type="ECO:0000313" key="2">
    <source>
        <dbReference type="EMBL" id="KAE9973990.1"/>
    </source>
</evidence>
<proteinExistence type="predicted"/>
<evidence type="ECO:0000313" key="3">
    <source>
        <dbReference type="EMBL" id="KAE9974471.1"/>
    </source>
</evidence>
<dbReference type="EMBL" id="WNWS01000218">
    <property type="protein sequence ID" value="KAE9974471.1"/>
    <property type="molecule type" value="Genomic_DNA"/>
</dbReference>
<dbReference type="AlphaFoldDB" id="A0A8H3YU75"/>
<evidence type="ECO:0000313" key="1">
    <source>
        <dbReference type="EMBL" id="KAE9970674.1"/>
    </source>
</evidence>
<dbReference type="EMBL" id="WNWQ01000217">
    <property type="protein sequence ID" value="KAE9973990.1"/>
    <property type="molecule type" value="Genomic_DNA"/>
</dbReference>
<sequence length="209" mass="22532">MSAIDTPSAPSVTLRNPSPHTIKSAKALSASIPPPTPEWIAGTWHVTHSTLPMWKSKSNVRITYNALPQEGDAPPDFDDLVEYKKLAGGKDSSVHGVSRAVTVPDLGAGWAYSWRGKGMLMIASSQWEILGWGEDVASGSSWAVTYFGKTLFTPAGLDFYSRSKDGLSEGIVTSIKAELTKLEDPSLKTLTDSLFEVPTNPQIVQLVDT</sequence>
<organism evidence="2 4">
    <name type="scientific">Venturia inaequalis</name>
    <name type="common">Apple scab fungus</name>
    <dbReference type="NCBI Taxonomy" id="5025"/>
    <lineage>
        <taxon>Eukaryota</taxon>
        <taxon>Fungi</taxon>
        <taxon>Dikarya</taxon>
        <taxon>Ascomycota</taxon>
        <taxon>Pezizomycotina</taxon>
        <taxon>Dothideomycetes</taxon>
        <taxon>Pleosporomycetidae</taxon>
        <taxon>Venturiales</taxon>
        <taxon>Venturiaceae</taxon>
        <taxon>Venturia</taxon>
    </lineage>
</organism>
<name>A0A8H3YU75_VENIN</name>
<dbReference type="Proteomes" id="UP000490939">
    <property type="component" value="Unassembled WGS sequence"/>
</dbReference>
<dbReference type="Proteomes" id="UP000447873">
    <property type="component" value="Unassembled WGS sequence"/>
</dbReference>
<protein>
    <submittedName>
        <fullName evidence="2">Uncharacterized protein</fullName>
    </submittedName>
</protein>
<dbReference type="EMBL" id="WNWR01000711">
    <property type="protein sequence ID" value="KAE9970674.1"/>
    <property type="molecule type" value="Genomic_DNA"/>
</dbReference>
<accession>A0A8H3YU75</accession>
<reference evidence="2 4" key="1">
    <citation type="submission" date="2019-11" db="EMBL/GenBank/DDBJ databases">
        <title>Venturia inaequalis Genome Resource.</title>
        <authorList>
            <person name="Lichtner F.J."/>
        </authorList>
    </citation>
    <scope>NUCLEOTIDE SEQUENCE [LARGE SCALE GENOMIC DNA]</scope>
    <source>
        <strain evidence="3 5">120213</strain>
        <strain evidence="2">Bline_iso_100314</strain>
        <strain evidence="1 6">DMI_063113</strain>
    </source>
</reference>
<dbReference type="OrthoDB" id="9975758at2759"/>